<feature type="transmembrane region" description="Helical" evidence="6">
    <location>
        <begin position="354"/>
        <end position="375"/>
    </location>
</feature>
<feature type="transmembrane region" description="Helical" evidence="6">
    <location>
        <begin position="12"/>
        <end position="33"/>
    </location>
</feature>
<evidence type="ECO:0000313" key="8">
    <source>
        <dbReference type="Proteomes" id="UP000290106"/>
    </source>
</evidence>
<dbReference type="OrthoDB" id="9775950at2"/>
<feature type="transmembrane region" description="Helical" evidence="6">
    <location>
        <begin position="387"/>
        <end position="407"/>
    </location>
</feature>
<feature type="transmembrane region" description="Helical" evidence="6">
    <location>
        <begin position="413"/>
        <end position="434"/>
    </location>
</feature>
<organism evidence="7 8">
    <name type="scientific">Blautia faecicola</name>
    <dbReference type="NCBI Taxonomy" id="2509240"/>
    <lineage>
        <taxon>Bacteria</taxon>
        <taxon>Bacillati</taxon>
        <taxon>Bacillota</taxon>
        <taxon>Clostridia</taxon>
        <taxon>Lachnospirales</taxon>
        <taxon>Lachnospiraceae</taxon>
        <taxon>Blautia</taxon>
    </lineage>
</organism>
<keyword evidence="4 6" id="KW-1133">Transmembrane helix</keyword>
<dbReference type="PANTHER" id="PTHR30250:SF21">
    <property type="entry name" value="LIPID II FLIPPASE MURJ"/>
    <property type="match status" value="1"/>
</dbReference>
<evidence type="ECO:0000256" key="1">
    <source>
        <dbReference type="ARBA" id="ARBA00004651"/>
    </source>
</evidence>
<feature type="transmembrane region" description="Helical" evidence="6">
    <location>
        <begin position="474"/>
        <end position="497"/>
    </location>
</feature>
<reference evidence="7 8" key="1">
    <citation type="submission" date="2019-01" db="EMBL/GenBank/DDBJ databases">
        <title>Blautia sp. nov. KGMB01111 isolated human feces.</title>
        <authorList>
            <person name="Park J.-E."/>
            <person name="Kim J.-S."/>
            <person name="Park S.-H."/>
        </authorList>
    </citation>
    <scope>NUCLEOTIDE SEQUENCE [LARGE SCALE GENOMIC DNA]</scope>
    <source>
        <strain evidence="7 8">KGMB01111</strain>
    </source>
</reference>
<proteinExistence type="predicted"/>
<dbReference type="InterPro" id="IPR002797">
    <property type="entry name" value="Polysacc_synth"/>
</dbReference>
<keyword evidence="8" id="KW-1185">Reference proteome</keyword>
<dbReference type="InterPro" id="IPR024923">
    <property type="entry name" value="PG_synth_SpoVB"/>
</dbReference>
<dbReference type="GO" id="GO:0005886">
    <property type="term" value="C:plasma membrane"/>
    <property type="evidence" value="ECO:0007669"/>
    <property type="project" value="UniProtKB-SubCell"/>
</dbReference>
<sequence>MFSSAKHPVLTGTAILTCAGTLSRLIGFFYRIFLSRTIGAQGLGIYQMIFPVYAFCLSGVTAGIQSALSRCCSAALSKENPRKGWVFFLSGSGLSVGLSLIVSFFLYTRAPWISLHILHEIRCCELLQLLAFSLPLCSIHTCIHAWYFSTRRTTVPAVSQLLEQFARVGASYVIYLIFLEQNLAPTPILAVGGMLFGELAACFFCVVCLAFQKPSYKGTTDFRVRSCLWEILTLSVPLTLNRMLVNLLQSTEAILIPGKLEASGLTNAQSLSLYGALTGMALPFILFPSAITSALSTMLLPTIAGQQAAGKEDAIIRSTEQTIQYCLWLGFLSGGIFFFFGKELAQIFYQNQDAGIFLQILAFLCPFLYLTATLNGILNGLGHTVQCLIQSLAGLGIRILFVTFAIPHMGIRGYLFGLLLSQLIITGLNLIFLHKSVKFRFPAVEWIVLPCCGMILGCGCGLFLYRILSEMKMSGYIALFGSVLITGGIFLMMMKLFTQKTPR</sequence>
<dbReference type="Proteomes" id="UP000290106">
    <property type="component" value="Unassembled WGS sequence"/>
</dbReference>
<dbReference type="CDD" id="cd13124">
    <property type="entry name" value="MATE_SpoVB_like"/>
    <property type="match status" value="1"/>
</dbReference>
<feature type="transmembrane region" description="Helical" evidence="6">
    <location>
        <begin position="85"/>
        <end position="107"/>
    </location>
</feature>
<evidence type="ECO:0000256" key="5">
    <source>
        <dbReference type="ARBA" id="ARBA00023136"/>
    </source>
</evidence>
<keyword evidence="2" id="KW-1003">Cell membrane</keyword>
<gene>
    <name evidence="7" type="ORF">ETP43_06085</name>
</gene>
<dbReference type="RefSeq" id="WP_129257397.1">
    <property type="nucleotide sequence ID" value="NZ_SDKC01000001.1"/>
</dbReference>
<evidence type="ECO:0000256" key="3">
    <source>
        <dbReference type="ARBA" id="ARBA00022692"/>
    </source>
</evidence>
<protein>
    <submittedName>
        <fullName evidence="7">Polysaccharide biosynthesis protein</fullName>
    </submittedName>
</protein>
<feature type="transmembrane region" description="Helical" evidence="6">
    <location>
        <begin position="325"/>
        <end position="342"/>
    </location>
</feature>
<evidence type="ECO:0000256" key="2">
    <source>
        <dbReference type="ARBA" id="ARBA00022475"/>
    </source>
</evidence>
<evidence type="ECO:0000313" key="7">
    <source>
        <dbReference type="EMBL" id="RXS74830.1"/>
    </source>
</evidence>
<keyword evidence="5 6" id="KW-0472">Membrane</keyword>
<name>A0A4Q1RGP8_9FIRM</name>
<comment type="caution">
    <text evidence="7">The sequence shown here is derived from an EMBL/GenBank/DDBJ whole genome shotgun (WGS) entry which is preliminary data.</text>
</comment>
<feature type="transmembrane region" description="Helical" evidence="6">
    <location>
        <begin position="127"/>
        <end position="149"/>
    </location>
</feature>
<comment type="subcellular location">
    <subcellularLocation>
        <location evidence="1">Cell membrane</location>
        <topology evidence="1">Multi-pass membrane protein</topology>
    </subcellularLocation>
</comment>
<evidence type="ECO:0000256" key="6">
    <source>
        <dbReference type="SAM" id="Phobius"/>
    </source>
</evidence>
<dbReference type="PANTHER" id="PTHR30250">
    <property type="entry name" value="PST FAMILY PREDICTED COLANIC ACID TRANSPORTER"/>
    <property type="match status" value="1"/>
</dbReference>
<dbReference type="AlphaFoldDB" id="A0A4Q1RGP8"/>
<feature type="transmembrane region" description="Helical" evidence="6">
    <location>
        <begin position="446"/>
        <end position="468"/>
    </location>
</feature>
<evidence type="ECO:0000256" key="4">
    <source>
        <dbReference type="ARBA" id="ARBA00022989"/>
    </source>
</evidence>
<dbReference type="EMBL" id="SDKC01000001">
    <property type="protein sequence ID" value="RXS74830.1"/>
    <property type="molecule type" value="Genomic_DNA"/>
</dbReference>
<keyword evidence="3 6" id="KW-0812">Transmembrane</keyword>
<dbReference type="Pfam" id="PF01943">
    <property type="entry name" value="Polysacc_synt"/>
    <property type="match status" value="1"/>
</dbReference>
<accession>A0A4Q1RGP8</accession>
<feature type="transmembrane region" description="Helical" evidence="6">
    <location>
        <begin position="190"/>
        <end position="210"/>
    </location>
</feature>
<dbReference type="InterPro" id="IPR050833">
    <property type="entry name" value="Poly_Biosynth_Transport"/>
</dbReference>
<dbReference type="PIRSF" id="PIRSF038958">
    <property type="entry name" value="PG_synth_SpoVB"/>
    <property type="match status" value="1"/>
</dbReference>
<feature type="transmembrane region" description="Helical" evidence="6">
    <location>
        <begin position="45"/>
        <end position="64"/>
    </location>
</feature>